<sequence length="58" mass="6517">MLFSIVFLLAMPHGLRYPFLNSNNYFTKVASLTPISILNLEDQGVLICSLQFDLPGRS</sequence>
<dbReference type="EMBL" id="HACG01024023">
    <property type="protein sequence ID" value="CEK70888.1"/>
    <property type="molecule type" value="Transcribed_RNA"/>
</dbReference>
<organism evidence="2">
    <name type="scientific">Arion vulgaris</name>
    <dbReference type="NCBI Taxonomy" id="1028688"/>
    <lineage>
        <taxon>Eukaryota</taxon>
        <taxon>Metazoa</taxon>
        <taxon>Spiralia</taxon>
        <taxon>Lophotrochozoa</taxon>
        <taxon>Mollusca</taxon>
        <taxon>Gastropoda</taxon>
        <taxon>Heterobranchia</taxon>
        <taxon>Euthyneura</taxon>
        <taxon>Panpulmonata</taxon>
        <taxon>Eupulmonata</taxon>
        <taxon>Stylommatophora</taxon>
        <taxon>Helicina</taxon>
        <taxon>Arionoidea</taxon>
        <taxon>Arionidae</taxon>
        <taxon>Arion</taxon>
    </lineage>
</organism>
<feature type="non-terminal residue" evidence="2">
    <location>
        <position position="58"/>
    </location>
</feature>
<accession>A0A0B6ZQP5</accession>
<feature type="chain" id="PRO_5002112374" description="Ig-like domain-containing protein" evidence="1">
    <location>
        <begin position="17"/>
        <end position="58"/>
    </location>
</feature>
<keyword evidence="1" id="KW-0732">Signal</keyword>
<name>A0A0B6ZQP5_9EUPU</name>
<protein>
    <recommendedName>
        <fullName evidence="3">Ig-like domain-containing protein</fullName>
    </recommendedName>
</protein>
<reference evidence="2" key="1">
    <citation type="submission" date="2014-12" db="EMBL/GenBank/DDBJ databases">
        <title>Insight into the proteome of Arion vulgaris.</title>
        <authorList>
            <person name="Aradska J."/>
            <person name="Bulat T."/>
            <person name="Smidak R."/>
            <person name="Sarate P."/>
            <person name="Gangsoo J."/>
            <person name="Sialana F."/>
            <person name="Bilban M."/>
            <person name="Lubec G."/>
        </authorList>
    </citation>
    <scope>NUCLEOTIDE SEQUENCE</scope>
    <source>
        <tissue evidence="2">Skin</tissue>
    </source>
</reference>
<evidence type="ECO:0000313" key="2">
    <source>
        <dbReference type="EMBL" id="CEK70888.1"/>
    </source>
</evidence>
<feature type="signal peptide" evidence="1">
    <location>
        <begin position="1"/>
        <end position="16"/>
    </location>
</feature>
<gene>
    <name evidence="2" type="primary">ORF76028</name>
</gene>
<evidence type="ECO:0008006" key="3">
    <source>
        <dbReference type="Google" id="ProtNLM"/>
    </source>
</evidence>
<proteinExistence type="predicted"/>
<evidence type="ECO:0000256" key="1">
    <source>
        <dbReference type="SAM" id="SignalP"/>
    </source>
</evidence>
<dbReference type="AlphaFoldDB" id="A0A0B6ZQP5"/>